<dbReference type="InterPro" id="IPR006016">
    <property type="entry name" value="UspA"/>
</dbReference>
<dbReference type="SUPFAM" id="SSF52402">
    <property type="entry name" value="Adenine nucleotide alpha hydrolases-like"/>
    <property type="match status" value="1"/>
</dbReference>
<dbReference type="CDD" id="cd00293">
    <property type="entry name" value="USP-like"/>
    <property type="match status" value="1"/>
</dbReference>
<dbReference type="GeneID" id="301848044"/>
<dbReference type="AlphaFoldDB" id="A0A3N2H623"/>
<dbReference type="Pfam" id="PF00582">
    <property type="entry name" value="Usp"/>
    <property type="match status" value="1"/>
</dbReference>
<dbReference type="EMBL" id="RKHY01000001">
    <property type="protein sequence ID" value="ROS44356.1"/>
    <property type="molecule type" value="Genomic_DNA"/>
</dbReference>
<reference evidence="2 3" key="1">
    <citation type="submission" date="2018-11" db="EMBL/GenBank/DDBJ databases">
        <title>Sequencing the genomes of 1000 actinobacteria strains.</title>
        <authorList>
            <person name="Klenk H.-P."/>
        </authorList>
    </citation>
    <scope>NUCLEOTIDE SEQUENCE [LARGE SCALE GENOMIC DNA]</scope>
    <source>
        <strain evidence="2 3">DSM 44348</strain>
    </source>
</reference>
<dbReference type="InterPro" id="IPR014729">
    <property type="entry name" value="Rossmann-like_a/b/a_fold"/>
</dbReference>
<comment type="caution">
    <text evidence="2">The sequence shown here is derived from an EMBL/GenBank/DDBJ whole genome shotgun (WGS) entry which is preliminary data.</text>
</comment>
<gene>
    <name evidence="2" type="ORF">EDD35_6796</name>
</gene>
<evidence type="ECO:0000313" key="3">
    <source>
        <dbReference type="Proteomes" id="UP000274843"/>
    </source>
</evidence>
<dbReference type="RefSeq" id="WP_123686339.1">
    <property type="nucleotide sequence ID" value="NZ_RKHY01000001.1"/>
</dbReference>
<proteinExistence type="predicted"/>
<keyword evidence="3" id="KW-1185">Reference proteome</keyword>
<organism evidence="2 3">
    <name type="scientific">Amycolatopsis thermoflava</name>
    <dbReference type="NCBI Taxonomy" id="84480"/>
    <lineage>
        <taxon>Bacteria</taxon>
        <taxon>Bacillati</taxon>
        <taxon>Actinomycetota</taxon>
        <taxon>Actinomycetes</taxon>
        <taxon>Pseudonocardiales</taxon>
        <taxon>Pseudonocardiaceae</taxon>
        <taxon>Amycolatopsis</taxon>
        <taxon>Amycolatopsis methanolica group</taxon>
    </lineage>
</organism>
<accession>A0A3N2H623</accession>
<name>A0A3N2H623_9PSEU</name>
<sequence length="124" mass="13262">MTILAFTTDTDEGHAALRWALANREHPGEPLHVDFAHSDKPSVPAPRGWQPAGPLADDLRAAGAVHHAPGAEPAETTLALAEELRPRLLVAGIRHRTATMKLILGSHIQHLLLNSACPVVCVKT</sequence>
<protein>
    <submittedName>
        <fullName evidence="2">Universal stress protein family protein</fullName>
    </submittedName>
</protein>
<evidence type="ECO:0000259" key="1">
    <source>
        <dbReference type="Pfam" id="PF00582"/>
    </source>
</evidence>
<feature type="domain" description="UspA" evidence="1">
    <location>
        <begin position="2"/>
        <end position="123"/>
    </location>
</feature>
<dbReference type="Proteomes" id="UP000274843">
    <property type="component" value="Unassembled WGS sequence"/>
</dbReference>
<evidence type="ECO:0000313" key="2">
    <source>
        <dbReference type="EMBL" id="ROS44356.1"/>
    </source>
</evidence>
<dbReference type="Gene3D" id="3.40.50.620">
    <property type="entry name" value="HUPs"/>
    <property type="match status" value="1"/>
</dbReference>